<gene>
    <name evidence="1" type="ORF">BGT96224V316_LOCUS5125</name>
</gene>
<name>A0A9X9MJD5_BLUGR</name>
<dbReference type="EMBL" id="LR026990">
    <property type="protein sequence ID" value="VDB89495.1"/>
    <property type="molecule type" value="Genomic_DNA"/>
</dbReference>
<accession>A0A9X9MJD5</accession>
<sequence length="31" mass="3269">MYIVLTVVTPSPFTANLSAFPQAASLPFPTS</sequence>
<proteinExistence type="predicted"/>
<dbReference type="Proteomes" id="UP000324639">
    <property type="component" value="Chromosome Bgt_-07"/>
</dbReference>
<reference evidence="1 2" key="1">
    <citation type="submission" date="2018-08" db="EMBL/GenBank/DDBJ databases">
        <authorList>
            <person name="Muller C M."/>
        </authorList>
    </citation>
    <scope>NUCLEOTIDE SEQUENCE [LARGE SCALE GENOMIC DNA]</scope>
</reference>
<organism evidence="1 2">
    <name type="scientific">Blumeria graminis f. sp. tritici</name>
    <dbReference type="NCBI Taxonomy" id="62690"/>
    <lineage>
        <taxon>Eukaryota</taxon>
        <taxon>Fungi</taxon>
        <taxon>Dikarya</taxon>
        <taxon>Ascomycota</taxon>
        <taxon>Pezizomycotina</taxon>
        <taxon>Leotiomycetes</taxon>
        <taxon>Erysiphales</taxon>
        <taxon>Erysiphaceae</taxon>
        <taxon>Blumeria</taxon>
    </lineage>
</organism>
<dbReference type="AlphaFoldDB" id="A0A9X9MJD5"/>
<keyword evidence="2" id="KW-1185">Reference proteome</keyword>
<evidence type="ECO:0000313" key="2">
    <source>
        <dbReference type="Proteomes" id="UP000324639"/>
    </source>
</evidence>
<evidence type="ECO:0000313" key="1">
    <source>
        <dbReference type="EMBL" id="VDB89495.1"/>
    </source>
</evidence>
<protein>
    <submittedName>
        <fullName evidence="1">Bgt-50549</fullName>
    </submittedName>
</protein>